<evidence type="ECO:0000313" key="4">
    <source>
        <dbReference type="Proteomes" id="UP000253551"/>
    </source>
</evidence>
<comment type="caution">
    <text evidence="3">The sequence shown here is derived from an EMBL/GenBank/DDBJ whole genome shotgun (WGS) entry which is preliminary data.</text>
</comment>
<feature type="non-terminal residue" evidence="3">
    <location>
        <position position="1"/>
    </location>
</feature>
<dbReference type="GO" id="GO:0000500">
    <property type="term" value="C:RNA polymerase I upstream activating factor complex"/>
    <property type="evidence" value="ECO:0007669"/>
    <property type="project" value="InterPro"/>
</dbReference>
<dbReference type="CDD" id="cd00167">
    <property type="entry name" value="SANT"/>
    <property type="match status" value="1"/>
</dbReference>
<proteinExistence type="predicted"/>
<feature type="compositionally biased region" description="Acidic residues" evidence="1">
    <location>
        <begin position="405"/>
        <end position="422"/>
    </location>
</feature>
<feature type="compositionally biased region" description="Acidic residues" evidence="1">
    <location>
        <begin position="367"/>
        <end position="377"/>
    </location>
</feature>
<dbReference type="InterPro" id="IPR039601">
    <property type="entry name" value="Rrn5"/>
</dbReference>
<gene>
    <name evidence="3" type="ORF">CU098_000327</name>
</gene>
<organism evidence="3 4">
    <name type="scientific">Rhizopus stolonifer</name>
    <name type="common">Rhizopus nigricans</name>
    <dbReference type="NCBI Taxonomy" id="4846"/>
    <lineage>
        <taxon>Eukaryota</taxon>
        <taxon>Fungi</taxon>
        <taxon>Fungi incertae sedis</taxon>
        <taxon>Mucoromycota</taxon>
        <taxon>Mucoromycotina</taxon>
        <taxon>Mucoromycetes</taxon>
        <taxon>Mucorales</taxon>
        <taxon>Mucorineae</taxon>
        <taxon>Rhizopodaceae</taxon>
        <taxon>Rhizopus</taxon>
    </lineage>
</organism>
<dbReference type="SMART" id="SM00717">
    <property type="entry name" value="SANT"/>
    <property type="match status" value="1"/>
</dbReference>
<evidence type="ECO:0000313" key="3">
    <source>
        <dbReference type="EMBL" id="RCH79794.1"/>
    </source>
</evidence>
<feature type="domain" description="Myb-like" evidence="2">
    <location>
        <begin position="131"/>
        <end position="180"/>
    </location>
</feature>
<accession>A0A367IQ20</accession>
<feature type="region of interest" description="Disordered" evidence="1">
    <location>
        <begin position="399"/>
        <end position="423"/>
    </location>
</feature>
<dbReference type="GO" id="GO:0006361">
    <property type="term" value="P:transcription initiation at RNA polymerase I promoter"/>
    <property type="evidence" value="ECO:0007669"/>
    <property type="project" value="TreeGrafter"/>
</dbReference>
<dbReference type="PANTHER" id="PTHR28079:SF1">
    <property type="entry name" value="RNA POLYMERASE I-SPECIFIC TRANSCRIPTION INITIATION FACTOR RRN5"/>
    <property type="match status" value="1"/>
</dbReference>
<reference evidence="3 4" key="1">
    <citation type="journal article" date="2018" name="G3 (Bethesda)">
        <title>Phylogenetic and Phylogenomic Definition of Rhizopus Species.</title>
        <authorList>
            <person name="Gryganskyi A.P."/>
            <person name="Golan J."/>
            <person name="Dolatabadi S."/>
            <person name="Mondo S."/>
            <person name="Robb S."/>
            <person name="Idnurm A."/>
            <person name="Muszewska A."/>
            <person name="Steczkiewicz K."/>
            <person name="Masonjones S."/>
            <person name="Liao H.L."/>
            <person name="Gajdeczka M.T."/>
            <person name="Anike F."/>
            <person name="Vuek A."/>
            <person name="Anishchenko I.M."/>
            <person name="Voigt K."/>
            <person name="de Hoog G.S."/>
            <person name="Smith M.E."/>
            <person name="Heitman J."/>
            <person name="Vilgalys R."/>
            <person name="Stajich J.E."/>
        </authorList>
    </citation>
    <scope>NUCLEOTIDE SEQUENCE [LARGE SCALE GENOMIC DNA]</scope>
    <source>
        <strain evidence="3 4">LSU 92-RS-03</strain>
    </source>
</reference>
<dbReference type="AlphaFoldDB" id="A0A367IQ20"/>
<protein>
    <recommendedName>
        <fullName evidence="2">Myb-like domain-containing protein</fullName>
    </recommendedName>
</protein>
<sequence>GGSTSFYNSLVQDLAELHASTHPISKKPKRDVRGVSLKLRSLLDVAQSEHDKDNTLTTKVTRSCKYTLHPVLQQQQHRYMSQLQHRHTMFCQYGTKTGLSSLPDRVRRYYLFLSLEQQEDRDNEFGLSMVGDTCWTPSEKSRFFCALERCGKDIQAISQRVGPTKTVVQVAAYLDMLDMAAKKSDPVEINEAYSAREMSPLFILQENIMASTLEQLLETESHAKHQSLLSDPPTILENALDVMEVWNMSSLTRLFGGINDMTVLASTVVQLHELLQRFVSDIIMSLHTELVNSTDKTVSRSLMNRTIAKQQKEGDVRLKEMDIVSLLDGREHFHHYYTANKSASFLAKRRRKAWLVADQQQQQQQQQEEEEEEEDSMLQPFDYEDELPGYMCIVQNEEIDKPVELDTEENDDDDDDDDDTQLEDNMLTLDQINEQTLLKSLGFFDIDTIAQHAK</sequence>
<dbReference type="Proteomes" id="UP000253551">
    <property type="component" value="Unassembled WGS sequence"/>
</dbReference>
<dbReference type="PANTHER" id="PTHR28079">
    <property type="entry name" value="RNA POLYMERASE I-SPECIFIC TRANSCRIPTION INITIATION FACTOR RRN5"/>
    <property type="match status" value="1"/>
</dbReference>
<evidence type="ECO:0000259" key="2">
    <source>
        <dbReference type="SMART" id="SM00717"/>
    </source>
</evidence>
<dbReference type="EMBL" id="PJQM01006365">
    <property type="protein sequence ID" value="RCH79794.1"/>
    <property type="molecule type" value="Genomic_DNA"/>
</dbReference>
<dbReference type="Gene3D" id="1.10.10.60">
    <property type="entry name" value="Homeodomain-like"/>
    <property type="match status" value="1"/>
</dbReference>
<name>A0A367IQ20_RHIST</name>
<feature type="region of interest" description="Disordered" evidence="1">
    <location>
        <begin position="358"/>
        <end position="377"/>
    </location>
</feature>
<dbReference type="OrthoDB" id="2240312at2759"/>
<dbReference type="InterPro" id="IPR001005">
    <property type="entry name" value="SANT/Myb"/>
</dbReference>
<dbReference type="GO" id="GO:0000182">
    <property type="term" value="F:rDNA binding"/>
    <property type="evidence" value="ECO:0007669"/>
    <property type="project" value="TreeGrafter"/>
</dbReference>
<dbReference type="GO" id="GO:0001181">
    <property type="term" value="F:RNA polymerase I general transcription initiation factor activity"/>
    <property type="evidence" value="ECO:0007669"/>
    <property type="project" value="TreeGrafter"/>
</dbReference>
<dbReference type="GO" id="GO:0042790">
    <property type="term" value="P:nucleolar large rRNA transcription by RNA polymerase I"/>
    <property type="evidence" value="ECO:0007669"/>
    <property type="project" value="InterPro"/>
</dbReference>
<dbReference type="STRING" id="4846.A0A367IQ20"/>
<evidence type="ECO:0000256" key="1">
    <source>
        <dbReference type="SAM" id="MobiDB-lite"/>
    </source>
</evidence>
<keyword evidence="4" id="KW-1185">Reference proteome</keyword>